<accession>A0A448WWF7</accession>
<keyword evidence="2" id="KW-1185">Reference proteome</keyword>
<sequence length="112" mass="12950">MLTYNIHRKCQSTFPLYHFENSGDHLENWSEAKLRYITTTVRTKSGRLIEKRLAISEDDYHQLKSGGSLEKILGKYLGVDDGARIEGWKEPVKPGMKQVTELNVVKNHFLFP</sequence>
<evidence type="ECO:0000313" key="1">
    <source>
        <dbReference type="EMBL" id="VEL21804.1"/>
    </source>
</evidence>
<name>A0A448WWF7_9PLAT</name>
<proteinExistence type="predicted"/>
<gene>
    <name evidence="1" type="ORF">PXEA_LOCUS15244</name>
</gene>
<protein>
    <submittedName>
        <fullName evidence="1">Uncharacterized protein</fullName>
    </submittedName>
</protein>
<dbReference type="AlphaFoldDB" id="A0A448WWF7"/>
<dbReference type="Proteomes" id="UP000784294">
    <property type="component" value="Unassembled WGS sequence"/>
</dbReference>
<reference evidence="1" key="1">
    <citation type="submission" date="2018-11" db="EMBL/GenBank/DDBJ databases">
        <authorList>
            <consortium name="Pathogen Informatics"/>
        </authorList>
    </citation>
    <scope>NUCLEOTIDE SEQUENCE</scope>
</reference>
<dbReference type="EMBL" id="CAAALY010053191">
    <property type="protein sequence ID" value="VEL21804.1"/>
    <property type="molecule type" value="Genomic_DNA"/>
</dbReference>
<organism evidence="1 2">
    <name type="scientific">Protopolystoma xenopodis</name>
    <dbReference type="NCBI Taxonomy" id="117903"/>
    <lineage>
        <taxon>Eukaryota</taxon>
        <taxon>Metazoa</taxon>
        <taxon>Spiralia</taxon>
        <taxon>Lophotrochozoa</taxon>
        <taxon>Platyhelminthes</taxon>
        <taxon>Monogenea</taxon>
        <taxon>Polyopisthocotylea</taxon>
        <taxon>Polystomatidea</taxon>
        <taxon>Polystomatidae</taxon>
        <taxon>Protopolystoma</taxon>
    </lineage>
</organism>
<comment type="caution">
    <text evidence="1">The sequence shown here is derived from an EMBL/GenBank/DDBJ whole genome shotgun (WGS) entry which is preliminary data.</text>
</comment>
<dbReference type="OrthoDB" id="2121618at2759"/>
<evidence type="ECO:0000313" key="2">
    <source>
        <dbReference type="Proteomes" id="UP000784294"/>
    </source>
</evidence>